<dbReference type="InterPro" id="IPR004038">
    <property type="entry name" value="Ribosomal_eL8/eL30/eS12/Gad45"/>
</dbReference>
<accession>A0AAW2H792</accession>
<dbReference type="GO" id="GO:1990904">
    <property type="term" value="C:ribonucleoprotein complex"/>
    <property type="evidence" value="ECO:0007669"/>
    <property type="project" value="UniProtKB-KW"/>
</dbReference>
<organism evidence="4">
    <name type="scientific">Menopon gallinae</name>
    <name type="common">poultry shaft louse</name>
    <dbReference type="NCBI Taxonomy" id="328185"/>
    <lineage>
        <taxon>Eukaryota</taxon>
        <taxon>Metazoa</taxon>
        <taxon>Ecdysozoa</taxon>
        <taxon>Arthropoda</taxon>
        <taxon>Hexapoda</taxon>
        <taxon>Insecta</taxon>
        <taxon>Pterygota</taxon>
        <taxon>Neoptera</taxon>
        <taxon>Paraneoptera</taxon>
        <taxon>Psocodea</taxon>
        <taxon>Troctomorpha</taxon>
        <taxon>Phthiraptera</taxon>
        <taxon>Amblycera</taxon>
        <taxon>Menoponidae</taxon>
        <taxon>Menopon</taxon>
    </lineage>
</organism>
<proteinExistence type="inferred from homology"/>
<dbReference type="PANTHER" id="PTHR23105">
    <property type="entry name" value="RIBOSOMAL PROTEIN L7AE FAMILY MEMBER"/>
    <property type="match status" value="1"/>
</dbReference>
<comment type="similarity">
    <text evidence="1">Belongs to the eukaryotic ribosomal protein eL8 family.</text>
</comment>
<dbReference type="Gene3D" id="3.30.1330.30">
    <property type="match status" value="1"/>
</dbReference>
<dbReference type="SUPFAM" id="SSF55315">
    <property type="entry name" value="L30e-like"/>
    <property type="match status" value="1"/>
</dbReference>
<dbReference type="InterPro" id="IPR029064">
    <property type="entry name" value="Ribosomal_eL30-like_sf"/>
</dbReference>
<gene>
    <name evidence="4" type="ORF">PYX00_011337</name>
</gene>
<evidence type="ECO:0000259" key="3">
    <source>
        <dbReference type="Pfam" id="PF01248"/>
    </source>
</evidence>
<sequence>MIPIAQPLASANTVRRIQKIIKETRQTPKLHRGIKHCQKAVMRCSKGLLILCADITPMDLITHLPGICEEKNIPYIFVGSKQDLKIASPKSECVTCCFVEVESYSKGERVAKVVAKSCCNREDPSFFN</sequence>
<dbReference type="EMBL" id="JARGDH010000006">
    <property type="protein sequence ID" value="KAL0265624.1"/>
    <property type="molecule type" value="Genomic_DNA"/>
</dbReference>
<dbReference type="PRINTS" id="PR00881">
    <property type="entry name" value="L7ARS6FAMILY"/>
</dbReference>
<comment type="caution">
    <text evidence="4">The sequence shown here is derived from an EMBL/GenBank/DDBJ whole genome shotgun (WGS) entry which is preliminary data.</text>
</comment>
<dbReference type="GO" id="GO:0003723">
    <property type="term" value="F:RNA binding"/>
    <property type="evidence" value="ECO:0007669"/>
    <property type="project" value="InterPro"/>
</dbReference>
<protein>
    <recommendedName>
        <fullName evidence="3">Ribosomal protein eL8/eL30/eS12/Gadd45 domain-containing protein</fullName>
    </recommendedName>
</protein>
<name>A0AAW2H792_9NEOP</name>
<dbReference type="InterPro" id="IPR018492">
    <property type="entry name" value="Ribosomal_eL8/Nhp2"/>
</dbReference>
<dbReference type="Pfam" id="PF01248">
    <property type="entry name" value="Ribosomal_L7Ae"/>
    <property type="match status" value="1"/>
</dbReference>
<reference evidence="4" key="1">
    <citation type="journal article" date="2024" name="Gigascience">
        <title>Chromosome-level genome of the poultry shaft louse Menopon gallinae provides insight into the host-switching and adaptive evolution of parasitic lice.</title>
        <authorList>
            <person name="Xu Y."/>
            <person name="Ma L."/>
            <person name="Liu S."/>
            <person name="Liang Y."/>
            <person name="Liu Q."/>
            <person name="He Z."/>
            <person name="Tian L."/>
            <person name="Duan Y."/>
            <person name="Cai W."/>
            <person name="Li H."/>
            <person name="Song F."/>
        </authorList>
    </citation>
    <scope>NUCLEOTIDE SEQUENCE</scope>
    <source>
        <strain evidence="4">Cailab_2023a</strain>
    </source>
</reference>
<evidence type="ECO:0000256" key="2">
    <source>
        <dbReference type="ARBA" id="ARBA00023274"/>
    </source>
</evidence>
<dbReference type="AlphaFoldDB" id="A0AAW2H792"/>
<evidence type="ECO:0000256" key="1">
    <source>
        <dbReference type="ARBA" id="ARBA00007337"/>
    </source>
</evidence>
<feature type="domain" description="Ribosomal protein eL8/eL30/eS12/Gadd45" evidence="3">
    <location>
        <begin position="16"/>
        <end position="106"/>
    </location>
</feature>
<dbReference type="InterPro" id="IPR050257">
    <property type="entry name" value="eL8/uL1-like"/>
</dbReference>
<evidence type="ECO:0000313" key="4">
    <source>
        <dbReference type="EMBL" id="KAL0265624.1"/>
    </source>
</evidence>
<keyword evidence="2" id="KW-0687">Ribonucleoprotein</keyword>